<feature type="compositionally biased region" description="Polar residues" evidence="2">
    <location>
        <begin position="464"/>
        <end position="510"/>
    </location>
</feature>
<proteinExistence type="predicted"/>
<feature type="compositionally biased region" description="Low complexity" evidence="2">
    <location>
        <begin position="595"/>
        <end position="608"/>
    </location>
</feature>
<feature type="compositionally biased region" description="Low complexity" evidence="2">
    <location>
        <begin position="672"/>
        <end position="681"/>
    </location>
</feature>
<feature type="compositionally biased region" description="Low complexity" evidence="2">
    <location>
        <begin position="449"/>
        <end position="458"/>
    </location>
</feature>
<comment type="caution">
    <text evidence="4">The sequence shown here is derived from an EMBL/GenBank/DDBJ whole genome shotgun (WGS) entry which is preliminary data.</text>
</comment>
<keyword evidence="1" id="KW-0175">Coiled coil</keyword>
<feature type="compositionally biased region" description="Acidic residues" evidence="2">
    <location>
        <begin position="414"/>
        <end position="432"/>
    </location>
</feature>
<dbReference type="EMBL" id="BDSA01000003">
    <property type="protein sequence ID" value="GBE61965.1"/>
    <property type="molecule type" value="Genomic_DNA"/>
</dbReference>
<sequence>MTGHGIPLGTLKECLMFLQWLNGNKCVQEQLAYRLKRLLDGKYNTVDQQHIASALSQFLTNVSRFHTRLCNKAGQSKNNPKTTKPALNAVLNCIPKLLAAVYFLRYQVDERFKAMGGGGWAGDMVGGVALHMSLAKEIDRYLIAKSGDTTYGVMPGGFDASDLKSGHLSGYSPASAMVKDIQSILNKQDKVQNYFLDVYSTTVIPDSGADTANVANALRLVEDFCRIFGGLKSEEDFKSHLYRKNRCIQWNELRDHCNKLKDSLSKIFKENKFSFTGYARQDEFLKHQDIAKKMANWFKQNLHKVKDSVENIQAFSDVRELKKLKKGSALKQADITALQNYFINNFIRYGFTFYGHQYNKNAPYDLLKNEWDTAIRELKSSGGGLEKLVDILNGEKCKAEEQERQQRQDKNQENVDDQDEEEDEEPEDEELLDSGKTVKIPKPKPPKPVVTKAEAAKPTASKVEGTSNQGKKSEGAQNQGKKAEGAQNQGKKAEGAQNQGKKSEGAQNQGKKGEGFPTPQVTDSAAPSPTPGAPGDAGPKGDQGPQGSPVTVTPVPTVTVSPTSQDTISPVQNTVQHQQPVPSPSIPPPPPAPPSTSGAPGSPSQPGQGLPGDGSPGPLPGSPQDSVLTQSPSASSSSPGSTGGRGTGQQGDQNGSKDVSQPTSQGSGQTPSSVTTTSGATASGGGGGRSGSGDKVVPQSVPNVSKKQCKSDEYLVKDSGGNEMCFRNPQNPAPTKSYGPNLSPDFLKKLREKEADVLKKAEEEEERRRQQYLQYYYPKTFHQIPTAVESSATMGLDGVDVSNESLYDPGLWWEQRYRNDWNYPKQLVEWTAKKEQEKFERNLEEAKQNVSKQLKDTWILQELRDDDLGHVVVPYIHTSMPLPDPEYPDPLAPKALSLSGSVIDSPPPETDDPVPPPTGDQYDWDIEVVQPHPDAVESALIGIDPYSDVKDDGLVFEKIDRQSDAKQDYVDLHIDVRKPIVQDLVDNPDEYLYSNAEDILRDELKNAESWHGEDKGFSALPKSNFNIEFTPSFLESDGKHDAGITRGTPRKPYDQHIPVFPDSGECQAPWYAHDASHSTDQLTLSPPPASDHLPPPNTVREMLHWLVGLTQYGYIGAIENHVKSLLRELNEDASHPSDALDVTGDPTQLTASHVSNTLTEASLYSANVLHRLKHKDISTADTMPDFSSEYSKLCYSSDPARLLCQLRDYVYACCHQLEFLKAQCSRKASEGGWQDCEYGQDAKTPSPLQAFLTDAPNSKLKTHPFDPRNICLKSRVNMGFTKEDLPKPHETGKHISTILSPTCGGEGPLLTLSSYLNCLTQRTPRTTGELVSFFHHFGNELHDASLKLSPLGSALHKPHPHCPDWDRLGNSHLRVIKDIRGSDPPTSNHDHAKTLSTLHMKPITYRAYALYSTAFVHHYLSWVVHLTDRLWESLTKLHCDLEELQCHAAKPKPLHQCDKALPLLYTHGLTPPDGTLQPSLTCSQFIAKLEAVVAGQPIASLMTAMDLFLYGIREPFLFTIVALWLTATLYIAHSLLYRMDVLRIRSHLLTTRASHLIDVKALLAGSRRMLSLYKDVDYFDDDFHS</sequence>
<dbReference type="PANTHER" id="PTHR45725:SF1">
    <property type="entry name" value="DISHEVELLED ASSOCIATED ACTIVATOR OF MORPHOGENESIS, ISOFORM D"/>
    <property type="match status" value="1"/>
</dbReference>
<feature type="region of interest" description="Disordered" evidence="2">
    <location>
        <begin position="882"/>
        <end position="919"/>
    </location>
</feature>
<feature type="compositionally biased region" description="Pro residues" evidence="2">
    <location>
        <begin position="581"/>
        <end position="594"/>
    </location>
</feature>
<feature type="compositionally biased region" description="Polar residues" evidence="2">
    <location>
        <begin position="565"/>
        <end position="577"/>
    </location>
</feature>
<dbReference type="RefSeq" id="XP_028868208.1">
    <property type="nucleotide sequence ID" value="XM_029012375.1"/>
</dbReference>
<gene>
    <name evidence="4" type="ORF">BOVATA_034580</name>
</gene>
<feature type="coiled-coil region" evidence="1">
    <location>
        <begin position="829"/>
        <end position="856"/>
    </location>
</feature>
<name>A0A2H6KG46_9APIC</name>
<evidence type="ECO:0000256" key="1">
    <source>
        <dbReference type="SAM" id="Coils"/>
    </source>
</evidence>
<keyword evidence="3" id="KW-0812">Transmembrane</keyword>
<protein>
    <submittedName>
        <fullName evidence="4">Ribosome binding protein</fullName>
    </submittedName>
</protein>
<feature type="compositionally biased region" description="Polar residues" evidence="2">
    <location>
        <begin position="652"/>
        <end position="671"/>
    </location>
</feature>
<evidence type="ECO:0000313" key="4">
    <source>
        <dbReference type="EMBL" id="GBE61965.1"/>
    </source>
</evidence>
<reference evidence="4 5" key="1">
    <citation type="journal article" date="2017" name="BMC Genomics">
        <title>Whole-genome assembly of Babesia ovata and comparative genomics between closely related pathogens.</title>
        <authorList>
            <person name="Yamagishi J."/>
            <person name="Asada M."/>
            <person name="Hakimi H."/>
            <person name="Tanaka T.Q."/>
            <person name="Sugimoto C."/>
            <person name="Kawazu S."/>
        </authorList>
    </citation>
    <scope>NUCLEOTIDE SEQUENCE [LARGE SCALE GENOMIC DNA]</scope>
    <source>
        <strain evidence="4 5">Miyake</strain>
    </source>
</reference>
<evidence type="ECO:0000256" key="2">
    <source>
        <dbReference type="SAM" id="MobiDB-lite"/>
    </source>
</evidence>
<feature type="compositionally biased region" description="Polar residues" evidence="2">
    <location>
        <begin position="728"/>
        <end position="740"/>
    </location>
</feature>
<feature type="compositionally biased region" description="Pro residues" evidence="2">
    <location>
        <begin position="882"/>
        <end position="891"/>
    </location>
</feature>
<feature type="compositionally biased region" description="Pro residues" evidence="2">
    <location>
        <begin position="905"/>
        <end position="918"/>
    </location>
</feature>
<evidence type="ECO:0000256" key="3">
    <source>
        <dbReference type="SAM" id="Phobius"/>
    </source>
</evidence>
<keyword evidence="3" id="KW-1133">Transmembrane helix</keyword>
<feature type="compositionally biased region" description="Gly residues" evidence="2">
    <location>
        <begin position="682"/>
        <end position="691"/>
    </location>
</feature>
<dbReference type="InterPro" id="IPR051425">
    <property type="entry name" value="Formin_Homology"/>
</dbReference>
<keyword evidence="5" id="KW-1185">Reference proteome</keyword>
<feature type="compositionally biased region" description="Low complexity" evidence="2">
    <location>
        <begin position="622"/>
        <end position="640"/>
    </location>
</feature>
<feature type="transmembrane region" description="Helical" evidence="3">
    <location>
        <begin position="1516"/>
        <end position="1537"/>
    </location>
</feature>
<dbReference type="GeneID" id="39875735"/>
<organism evidence="4 5">
    <name type="scientific">Babesia ovata</name>
    <dbReference type="NCBI Taxonomy" id="189622"/>
    <lineage>
        <taxon>Eukaryota</taxon>
        <taxon>Sar</taxon>
        <taxon>Alveolata</taxon>
        <taxon>Apicomplexa</taxon>
        <taxon>Aconoidasida</taxon>
        <taxon>Piroplasmida</taxon>
        <taxon>Babesiidae</taxon>
        <taxon>Babesia</taxon>
    </lineage>
</organism>
<feature type="compositionally biased region" description="Basic and acidic residues" evidence="2">
    <location>
        <begin position="399"/>
        <end position="413"/>
    </location>
</feature>
<accession>A0A2H6KG46</accession>
<feature type="region of interest" description="Disordered" evidence="2">
    <location>
        <begin position="399"/>
        <end position="745"/>
    </location>
</feature>
<keyword evidence="3" id="KW-0472">Membrane</keyword>
<dbReference type="VEuPathDB" id="PiroplasmaDB:BOVATA_034580"/>
<feature type="compositionally biased region" description="Low complexity" evidence="2">
    <location>
        <begin position="522"/>
        <end position="564"/>
    </location>
</feature>
<dbReference type="OrthoDB" id="6410656at2759"/>
<dbReference type="Proteomes" id="UP000236319">
    <property type="component" value="Unassembled WGS sequence"/>
</dbReference>
<evidence type="ECO:0000313" key="5">
    <source>
        <dbReference type="Proteomes" id="UP000236319"/>
    </source>
</evidence>
<dbReference type="PANTHER" id="PTHR45725">
    <property type="entry name" value="FORMIN HOMOLOGY 2 FAMILY MEMBER"/>
    <property type="match status" value="1"/>
</dbReference>